<dbReference type="SUPFAM" id="SSF52540">
    <property type="entry name" value="P-loop containing nucleoside triphosphate hydrolases"/>
    <property type="match status" value="1"/>
</dbReference>
<accession>A0A165ENC7</accession>
<feature type="compositionally biased region" description="Basic and acidic residues" evidence="6">
    <location>
        <begin position="753"/>
        <end position="769"/>
    </location>
</feature>
<comment type="function">
    <text evidence="5">RNA helicase.</text>
</comment>
<dbReference type="EMBL" id="KV423999">
    <property type="protein sequence ID" value="KZT55206.1"/>
    <property type="molecule type" value="Genomic_DNA"/>
</dbReference>
<feature type="region of interest" description="Disordered" evidence="6">
    <location>
        <begin position="708"/>
        <end position="777"/>
    </location>
</feature>
<organism evidence="9 10">
    <name type="scientific">Calocera cornea HHB12733</name>
    <dbReference type="NCBI Taxonomy" id="1353952"/>
    <lineage>
        <taxon>Eukaryota</taxon>
        <taxon>Fungi</taxon>
        <taxon>Dikarya</taxon>
        <taxon>Basidiomycota</taxon>
        <taxon>Agaricomycotina</taxon>
        <taxon>Dacrymycetes</taxon>
        <taxon>Dacrymycetales</taxon>
        <taxon>Dacrymycetaceae</taxon>
        <taxon>Calocera</taxon>
    </lineage>
</organism>
<keyword evidence="1 5" id="KW-0547">Nucleotide-binding</keyword>
<dbReference type="InParanoid" id="A0A165ENC7"/>
<dbReference type="STRING" id="1353952.A0A165ENC7"/>
<evidence type="ECO:0000259" key="8">
    <source>
        <dbReference type="Pfam" id="PF00271"/>
    </source>
</evidence>
<dbReference type="InterPro" id="IPR027417">
    <property type="entry name" value="P-loop_NTPase"/>
</dbReference>
<comment type="catalytic activity">
    <reaction evidence="5">
        <text>ATP + H2O = ADP + phosphate + H(+)</text>
        <dbReference type="Rhea" id="RHEA:13065"/>
        <dbReference type="ChEBI" id="CHEBI:15377"/>
        <dbReference type="ChEBI" id="CHEBI:15378"/>
        <dbReference type="ChEBI" id="CHEBI:30616"/>
        <dbReference type="ChEBI" id="CHEBI:43474"/>
        <dbReference type="ChEBI" id="CHEBI:456216"/>
        <dbReference type="EC" id="3.6.4.13"/>
    </reaction>
</comment>
<keyword evidence="5" id="KW-0347">Helicase</keyword>
<evidence type="ECO:0000259" key="7">
    <source>
        <dbReference type="Pfam" id="PF00270"/>
    </source>
</evidence>
<evidence type="ECO:0000313" key="10">
    <source>
        <dbReference type="Proteomes" id="UP000076842"/>
    </source>
</evidence>
<dbReference type="GO" id="GO:0005524">
    <property type="term" value="F:ATP binding"/>
    <property type="evidence" value="ECO:0007669"/>
    <property type="project" value="UniProtKB-UniRule"/>
</dbReference>
<dbReference type="GO" id="GO:0016787">
    <property type="term" value="F:hydrolase activity"/>
    <property type="evidence" value="ECO:0007669"/>
    <property type="project" value="UniProtKB-KW"/>
</dbReference>
<keyword evidence="10" id="KW-1185">Reference proteome</keyword>
<dbReference type="Pfam" id="PF00271">
    <property type="entry name" value="Helicase_C"/>
    <property type="match status" value="1"/>
</dbReference>
<proteinExistence type="inferred from homology"/>
<feature type="domain" description="Helicase C-terminal" evidence="8">
    <location>
        <begin position="311"/>
        <end position="416"/>
    </location>
</feature>
<evidence type="ECO:0000256" key="3">
    <source>
        <dbReference type="ARBA" id="ARBA00022840"/>
    </source>
</evidence>
<evidence type="ECO:0000256" key="4">
    <source>
        <dbReference type="ARBA" id="ARBA00022884"/>
    </source>
</evidence>
<evidence type="ECO:0000256" key="1">
    <source>
        <dbReference type="ARBA" id="ARBA00022741"/>
    </source>
</evidence>
<dbReference type="OrthoDB" id="193716at2759"/>
<dbReference type="PANTHER" id="PTHR24031">
    <property type="entry name" value="RNA HELICASE"/>
    <property type="match status" value="1"/>
</dbReference>
<evidence type="ECO:0000256" key="6">
    <source>
        <dbReference type="SAM" id="MobiDB-lite"/>
    </source>
</evidence>
<dbReference type="InterPro" id="IPR001650">
    <property type="entry name" value="Helicase_C-like"/>
</dbReference>
<keyword evidence="4 5" id="KW-0694">RNA-binding</keyword>
<dbReference type="GO" id="GO:0003723">
    <property type="term" value="F:RNA binding"/>
    <property type="evidence" value="ECO:0007669"/>
    <property type="project" value="UniProtKB-UniRule"/>
</dbReference>
<name>A0A165ENC7_9BASI</name>
<dbReference type="Proteomes" id="UP000076842">
    <property type="component" value="Unassembled WGS sequence"/>
</dbReference>
<dbReference type="GO" id="GO:0003724">
    <property type="term" value="F:RNA helicase activity"/>
    <property type="evidence" value="ECO:0007669"/>
    <property type="project" value="UniProtKB-EC"/>
</dbReference>
<dbReference type="EC" id="3.6.4.13" evidence="5"/>
<dbReference type="Gene3D" id="3.40.50.300">
    <property type="entry name" value="P-loop containing nucleotide triphosphate hydrolases"/>
    <property type="match status" value="2"/>
</dbReference>
<evidence type="ECO:0000256" key="5">
    <source>
        <dbReference type="RuleBase" id="RU365068"/>
    </source>
</evidence>
<feature type="domain" description="DEAD/DEAH-box helicase" evidence="7">
    <location>
        <begin position="68"/>
        <end position="243"/>
    </location>
</feature>
<sequence length="777" mass="85637">MDATELKGKLGLEVYAAIVGRPWHLTRLSNLQRLVLTQLPGIANPKGVPVVPRKGKGRGGKAPLEQPGRDVLMIAAPNAGAKLAYIVPAVEHRLRSIKRFVADALARGGLHTDPATEERAAKIFTRGHAGVVIVTPTKERATEIGNQVLKTVHNHHEFQVQMLAGGVARKIQMRDWMQGRRDVVVGTPGRIRSLLEGEDEFARGMAKATMLIMDDTATALSLGLRDDLDAIAAYVAPREKRQTWIHTNELNLPLRQMVKSMLDEDYLVFKDLGVEKEVQPWEQVEQYHTVLPSGRDQLPHICRLIAHDQLANPGKSKVVIFTSGARVAQLFTTFLRALADSLPGGKDTNFYELHSGLTAQEREDVAQAWREDRSGCSVLLSSDFALKAEQYGTCTRVIQVGIPASSDVFKARLSRLADKGVKPRADLVLLNWEIGFLTWMLGEHPLKPCTTGRLQEEVEQKAAAFDADPAAVFPEDFALQEKRGLVPGEFTKFEGSVSERIKSVEKLYEELLPKMDELAIKETFASLLGFYIPKAGELRAQRPVIVQGVKQWAKECCGLAEEPYVSPEFLRRLGMDDGRTRHFGAAWLDRPTYKPGGAWLGRGIQRLKDRQVEERSWAGGAAELDPNDPVADPEMYRSTPYGKRADLAGRLLVPEEVKKSQQLAAIKAARKEMGLPVADLRTNPLEAEQSVNLPPLPRERRPAFGREHPEFAGFSAPQGASRAWPGGRSDSVAGMPFAAPSSVDAANLPFGESRPREAPRGPRRKEDGSSSRSGGGW</sequence>
<reference evidence="9 10" key="1">
    <citation type="journal article" date="2016" name="Mol. Biol. Evol.">
        <title>Comparative Genomics of Early-Diverging Mushroom-Forming Fungi Provides Insights into the Origins of Lignocellulose Decay Capabilities.</title>
        <authorList>
            <person name="Nagy L.G."/>
            <person name="Riley R."/>
            <person name="Tritt A."/>
            <person name="Adam C."/>
            <person name="Daum C."/>
            <person name="Floudas D."/>
            <person name="Sun H."/>
            <person name="Yadav J.S."/>
            <person name="Pangilinan J."/>
            <person name="Larsson K.H."/>
            <person name="Matsuura K."/>
            <person name="Barry K."/>
            <person name="Labutti K."/>
            <person name="Kuo R."/>
            <person name="Ohm R.A."/>
            <person name="Bhattacharya S.S."/>
            <person name="Shirouzu T."/>
            <person name="Yoshinaga Y."/>
            <person name="Martin F.M."/>
            <person name="Grigoriev I.V."/>
            <person name="Hibbett D.S."/>
        </authorList>
    </citation>
    <scope>NUCLEOTIDE SEQUENCE [LARGE SCALE GENOMIC DNA]</scope>
    <source>
        <strain evidence="9 10">HHB12733</strain>
    </source>
</reference>
<evidence type="ECO:0000313" key="9">
    <source>
        <dbReference type="EMBL" id="KZT55206.1"/>
    </source>
</evidence>
<protein>
    <recommendedName>
        <fullName evidence="5">ATP-dependent RNA helicase</fullName>
        <ecNumber evidence="5">3.6.4.13</ecNumber>
    </recommendedName>
</protein>
<keyword evidence="3 5" id="KW-0067">ATP-binding</keyword>
<comment type="similarity">
    <text evidence="5">Belongs to the DEAD box helicase family.</text>
</comment>
<evidence type="ECO:0000256" key="2">
    <source>
        <dbReference type="ARBA" id="ARBA00022801"/>
    </source>
</evidence>
<dbReference type="AlphaFoldDB" id="A0A165ENC7"/>
<keyword evidence="2 5" id="KW-0378">Hydrolase</keyword>
<gene>
    <name evidence="9" type="ORF">CALCODRAFT_437538</name>
</gene>
<dbReference type="Pfam" id="PF00270">
    <property type="entry name" value="DEAD"/>
    <property type="match status" value="1"/>
</dbReference>
<dbReference type="InterPro" id="IPR011545">
    <property type="entry name" value="DEAD/DEAH_box_helicase_dom"/>
</dbReference>
<comment type="domain">
    <text evidence="5">The Q motif is unique to and characteristic of the DEAD box family of RNA helicases and controls ATP binding and hydrolysis.</text>
</comment>